<dbReference type="NCBIfam" id="TIGR03519">
    <property type="entry name" value="T9SS_PorP_fam"/>
    <property type="match status" value="1"/>
</dbReference>
<keyword evidence="1" id="KW-0732">Signal</keyword>
<accession>A0A7W5ZJE5</accession>
<feature type="chain" id="PRO_5030810469" evidence="1">
    <location>
        <begin position="24"/>
        <end position="319"/>
    </location>
</feature>
<name>A0A7W5ZJE5_9BACT</name>
<dbReference type="RefSeq" id="WP_183973781.1">
    <property type="nucleotide sequence ID" value="NZ_JACIBY010000004.1"/>
</dbReference>
<organism evidence="2 3">
    <name type="scientific">Runella defluvii</name>
    <dbReference type="NCBI Taxonomy" id="370973"/>
    <lineage>
        <taxon>Bacteria</taxon>
        <taxon>Pseudomonadati</taxon>
        <taxon>Bacteroidota</taxon>
        <taxon>Cytophagia</taxon>
        <taxon>Cytophagales</taxon>
        <taxon>Spirosomataceae</taxon>
        <taxon>Runella</taxon>
    </lineage>
</organism>
<evidence type="ECO:0000313" key="3">
    <source>
        <dbReference type="Proteomes" id="UP000541352"/>
    </source>
</evidence>
<protein>
    <submittedName>
        <fullName evidence="2">Type IX secretion system PorP/SprF family membrane protein</fullName>
    </submittedName>
</protein>
<reference evidence="2 3" key="1">
    <citation type="submission" date="2020-08" db="EMBL/GenBank/DDBJ databases">
        <title>Genomic Encyclopedia of Type Strains, Phase IV (KMG-IV): sequencing the most valuable type-strain genomes for metagenomic binning, comparative biology and taxonomic classification.</title>
        <authorList>
            <person name="Goeker M."/>
        </authorList>
    </citation>
    <scope>NUCLEOTIDE SEQUENCE [LARGE SCALE GENOMIC DNA]</scope>
    <source>
        <strain evidence="2 3">DSM 17976</strain>
    </source>
</reference>
<dbReference type="InterPro" id="IPR019861">
    <property type="entry name" value="PorP/SprF_Bacteroidetes"/>
</dbReference>
<proteinExistence type="predicted"/>
<comment type="caution">
    <text evidence="2">The sequence shown here is derived from an EMBL/GenBank/DDBJ whole genome shotgun (WGS) entry which is preliminary data.</text>
</comment>
<dbReference type="Pfam" id="PF11751">
    <property type="entry name" value="PorP_SprF"/>
    <property type="match status" value="1"/>
</dbReference>
<gene>
    <name evidence="2" type="ORF">FHS57_002388</name>
</gene>
<dbReference type="EMBL" id="JACIBY010000004">
    <property type="protein sequence ID" value="MBB3838383.1"/>
    <property type="molecule type" value="Genomic_DNA"/>
</dbReference>
<dbReference type="Proteomes" id="UP000541352">
    <property type="component" value="Unassembled WGS sequence"/>
</dbReference>
<dbReference type="AlphaFoldDB" id="A0A7W5ZJE5"/>
<evidence type="ECO:0000313" key="2">
    <source>
        <dbReference type="EMBL" id="MBB3838383.1"/>
    </source>
</evidence>
<evidence type="ECO:0000256" key="1">
    <source>
        <dbReference type="SAM" id="SignalP"/>
    </source>
</evidence>
<keyword evidence="3" id="KW-1185">Reference proteome</keyword>
<feature type="signal peptide" evidence="1">
    <location>
        <begin position="1"/>
        <end position="23"/>
    </location>
</feature>
<sequence length="319" mass="35281">MKYPRLLLLSIISWLGHSAISHAQQDAQFTLFPFSQLYFNPATAGEDGTTRFQLINRMQWQGYQTSSGEGGAPNTLMFTGSVPLNFIKSAIGVNYVNDRLGAMGSQEVQLSYAYKMNINDNTLALGARVGFQNRYIDFNKLISRDPGDPLIPTGRLGQSQPDIALGAFYDATTFYVGASINHLNRPKFSLSGDAQNALEPNAYLTAGYRFEPIYGLIVQPMVLVKTPVNFSTKTLSIEGGAMATWNDRVFGGITYRLQESVNLLAGVNWQSFRLGGAFDLTGFGRATKAPASFEMMLSYALPPFVKRKAMPVRTPRFRY</sequence>